<gene>
    <name evidence="12" type="ORF">CYMTET_49128</name>
</gene>
<dbReference type="CDD" id="cd19952">
    <property type="entry name" value="GT29"/>
    <property type="match status" value="1"/>
</dbReference>
<dbReference type="GO" id="GO:0008373">
    <property type="term" value="F:sialyltransferase activity"/>
    <property type="evidence" value="ECO:0007669"/>
    <property type="project" value="InterPro"/>
</dbReference>
<feature type="region of interest" description="Disordered" evidence="11">
    <location>
        <begin position="434"/>
        <end position="476"/>
    </location>
</feature>
<evidence type="ECO:0000256" key="6">
    <source>
        <dbReference type="ARBA" id="ARBA00022968"/>
    </source>
</evidence>
<sequence>MLKVQRAVLAIVGLTLGSLALFRGTHQHLREEARVEFGGAGPHISSFVEQKSTNRETHSALAATDTVLEQETTYDNSDVEVLPQVVDTAIQELQAQNTSDIEPRMHESHNASRDSTSSQDIDSSYTPSLGVEETAIVDSFLSMKIGNGITSERGSALDDVVQSNRELVDQMKELIDKDDKDAQKRLKAKTASEKHVDSSDFQEMVLERVTEETEKLKAEKERERTQHRRRSVGAGSLGKEPDAAGKVATAAQERKSVDEGLRVEIGKATVKEAASSPEARASQTKEDKEDREYRAAGCLDVDFDGPVTNELIQCKLLKAHRKFKTATAQRDEIFQQETLKIEANSEPASKQHSSRRRGSSHKPVHTPPVYAGLAPELNASKDSMFWKKLVAPKPRNNETAERPEGDHNSVIPESGGQQVEQMLKKLKNMHANKNLSYTPQHEKVKPKATPALKRDSSEAKSAETKEEEPDVELNHDYAGSTVTQLLDATGPAVKKLFLSRKPHPGPFLHLMWPAERKEQSLPVHVQMHQQQFVEDGSVGKQSNDAKQSTQTCAHLDYLLAGYEKPVLGRFFFHGGLIKHLPKKEHNWHYGRCAVVSNSANVLTRLDGIDIDDMDAVFRINYPPTEGYEEHVGSKTTFDLVNHHNLQLLVSSGTKRHPTFPPGHKTFRAPPDKPLDGKSTLVLIESPNSEGWRFQLLPKVYQKLPQGRIAILSPDFVTMSEEVWRRVSHDMAGRGEWCRKARRKAELEAMTNKFSRINAILDVCKPTSGWFALMFAAQLCDEVHLYGYSDWKKSSMGAPRGEDGKEEIRYHYFDNITGFTNVHSFELSMRVYRKLAEYYPIYIHA</sequence>
<feature type="compositionally biased region" description="Basic and acidic residues" evidence="11">
    <location>
        <begin position="283"/>
        <end position="292"/>
    </location>
</feature>
<evidence type="ECO:0000256" key="1">
    <source>
        <dbReference type="ARBA" id="ARBA00004323"/>
    </source>
</evidence>
<feature type="region of interest" description="Disordered" evidence="11">
    <location>
        <begin position="338"/>
        <end position="372"/>
    </location>
</feature>
<evidence type="ECO:0000313" key="13">
    <source>
        <dbReference type="Proteomes" id="UP001190700"/>
    </source>
</evidence>
<dbReference type="InterPro" id="IPR001675">
    <property type="entry name" value="Glyco_trans_29"/>
</dbReference>
<keyword evidence="4" id="KW-0808">Transferase</keyword>
<feature type="compositionally biased region" description="Basic and acidic residues" evidence="11">
    <location>
        <begin position="101"/>
        <end position="112"/>
    </location>
</feature>
<keyword evidence="10" id="KW-0325">Glycoprotein</keyword>
<keyword evidence="6" id="KW-0735">Signal-anchor</keyword>
<dbReference type="InterPro" id="IPR038578">
    <property type="entry name" value="GT29-like_sf"/>
</dbReference>
<dbReference type="EMBL" id="LGRX02033486">
    <property type="protein sequence ID" value="KAK3241071.1"/>
    <property type="molecule type" value="Genomic_DNA"/>
</dbReference>
<keyword evidence="13" id="KW-1185">Reference proteome</keyword>
<evidence type="ECO:0000256" key="9">
    <source>
        <dbReference type="ARBA" id="ARBA00023136"/>
    </source>
</evidence>
<keyword evidence="3" id="KW-0328">Glycosyltransferase</keyword>
<dbReference type="Proteomes" id="UP001190700">
    <property type="component" value="Unassembled WGS sequence"/>
</dbReference>
<evidence type="ECO:0000256" key="3">
    <source>
        <dbReference type="ARBA" id="ARBA00022676"/>
    </source>
</evidence>
<evidence type="ECO:0000256" key="10">
    <source>
        <dbReference type="ARBA" id="ARBA00023180"/>
    </source>
</evidence>
<organism evidence="12 13">
    <name type="scientific">Cymbomonas tetramitiformis</name>
    <dbReference type="NCBI Taxonomy" id="36881"/>
    <lineage>
        <taxon>Eukaryota</taxon>
        <taxon>Viridiplantae</taxon>
        <taxon>Chlorophyta</taxon>
        <taxon>Pyramimonadophyceae</taxon>
        <taxon>Pyramimonadales</taxon>
        <taxon>Pyramimonadaceae</taxon>
        <taxon>Cymbomonas</taxon>
    </lineage>
</organism>
<accession>A0AAE0EUG0</accession>
<evidence type="ECO:0000256" key="5">
    <source>
        <dbReference type="ARBA" id="ARBA00022692"/>
    </source>
</evidence>
<evidence type="ECO:0000256" key="11">
    <source>
        <dbReference type="SAM" id="MobiDB-lite"/>
    </source>
</evidence>
<feature type="compositionally biased region" description="Basic and acidic residues" evidence="11">
    <location>
        <begin position="212"/>
        <end position="224"/>
    </location>
</feature>
<dbReference type="PANTHER" id="PTHR11987">
    <property type="entry name" value="ALPHA-2,8-SIALYLTRANSFERASE"/>
    <property type="match status" value="1"/>
</dbReference>
<feature type="region of interest" description="Disordered" evidence="11">
    <location>
        <begin position="393"/>
        <end position="417"/>
    </location>
</feature>
<evidence type="ECO:0000256" key="2">
    <source>
        <dbReference type="ARBA" id="ARBA00006003"/>
    </source>
</evidence>
<evidence type="ECO:0000313" key="12">
    <source>
        <dbReference type="EMBL" id="KAK3241071.1"/>
    </source>
</evidence>
<dbReference type="GO" id="GO:0000139">
    <property type="term" value="C:Golgi membrane"/>
    <property type="evidence" value="ECO:0007669"/>
    <property type="project" value="UniProtKB-SubCell"/>
</dbReference>
<evidence type="ECO:0000256" key="4">
    <source>
        <dbReference type="ARBA" id="ARBA00022679"/>
    </source>
</evidence>
<comment type="caution">
    <text evidence="12">The sequence shown here is derived from an EMBL/GenBank/DDBJ whole genome shotgun (WGS) entry which is preliminary data.</text>
</comment>
<feature type="compositionally biased region" description="Basic and acidic residues" evidence="11">
    <location>
        <begin position="395"/>
        <end position="407"/>
    </location>
</feature>
<dbReference type="Pfam" id="PF00777">
    <property type="entry name" value="Glyco_transf_29"/>
    <property type="match status" value="1"/>
</dbReference>
<keyword evidence="5" id="KW-0812">Transmembrane</keyword>
<dbReference type="PANTHER" id="PTHR11987:SF36">
    <property type="entry name" value="SIA-ALPHA-2,3-GAL-BETA-1,4-GLCNAC-R:ALPHA 2,8-SIALYLTRANSFERASE"/>
    <property type="match status" value="1"/>
</dbReference>
<comment type="subcellular location">
    <subcellularLocation>
        <location evidence="1">Golgi apparatus membrane</location>
        <topology evidence="1">Single-pass type II membrane protein</topology>
    </subcellularLocation>
</comment>
<dbReference type="InterPro" id="IPR050943">
    <property type="entry name" value="Glycosyltr_29_Sialyltrsf"/>
</dbReference>
<feature type="compositionally biased region" description="Polar residues" evidence="11">
    <location>
        <begin position="113"/>
        <end position="127"/>
    </location>
</feature>
<evidence type="ECO:0000256" key="8">
    <source>
        <dbReference type="ARBA" id="ARBA00023034"/>
    </source>
</evidence>
<dbReference type="AlphaFoldDB" id="A0AAE0EUG0"/>
<evidence type="ECO:0000256" key="7">
    <source>
        <dbReference type="ARBA" id="ARBA00022989"/>
    </source>
</evidence>
<feature type="compositionally biased region" description="Basic and acidic residues" evidence="11">
    <location>
        <begin position="452"/>
        <end position="464"/>
    </location>
</feature>
<name>A0AAE0EUG0_9CHLO</name>
<keyword evidence="7" id="KW-1133">Transmembrane helix</keyword>
<comment type="similarity">
    <text evidence="2">Belongs to the glycosyltransferase 29 family.</text>
</comment>
<reference evidence="12 13" key="1">
    <citation type="journal article" date="2015" name="Genome Biol. Evol.">
        <title>Comparative Genomics of a Bacterivorous Green Alga Reveals Evolutionary Causalities and Consequences of Phago-Mixotrophic Mode of Nutrition.</title>
        <authorList>
            <person name="Burns J.A."/>
            <person name="Paasch A."/>
            <person name="Narechania A."/>
            <person name="Kim E."/>
        </authorList>
    </citation>
    <scope>NUCLEOTIDE SEQUENCE [LARGE SCALE GENOMIC DNA]</scope>
    <source>
        <strain evidence="12 13">PLY_AMNH</strain>
    </source>
</reference>
<dbReference type="Gene3D" id="3.90.1480.20">
    <property type="entry name" value="Glycosyl transferase family 29"/>
    <property type="match status" value="1"/>
</dbReference>
<feature type="region of interest" description="Disordered" evidence="11">
    <location>
        <begin position="97"/>
        <end position="127"/>
    </location>
</feature>
<keyword evidence="8" id="KW-0333">Golgi apparatus</keyword>
<keyword evidence="9" id="KW-0472">Membrane</keyword>
<protein>
    <submittedName>
        <fullName evidence="12">Glycosyltransferase 29 protein</fullName>
    </submittedName>
</protein>
<feature type="region of interest" description="Disordered" evidence="11">
    <location>
        <begin position="212"/>
        <end position="257"/>
    </location>
</feature>
<proteinExistence type="inferred from homology"/>
<feature type="region of interest" description="Disordered" evidence="11">
    <location>
        <begin position="269"/>
        <end position="292"/>
    </location>
</feature>
<feature type="compositionally biased region" description="Basic residues" evidence="11">
    <location>
        <begin position="352"/>
        <end position="364"/>
    </location>
</feature>